<dbReference type="Pfam" id="PF13802">
    <property type="entry name" value="Gal_mutarotas_2"/>
    <property type="match status" value="1"/>
</dbReference>
<dbReference type="NCBIfam" id="NF040948">
    <property type="entry name" value="alpha_gluc_MalA"/>
    <property type="match status" value="1"/>
</dbReference>
<dbReference type="RefSeq" id="WP_013680262.1">
    <property type="nucleotide sequence ID" value="NC_015315.1"/>
</dbReference>
<proteinExistence type="inferred from homology"/>
<evidence type="ECO:0000313" key="8">
    <source>
        <dbReference type="EMBL" id="AEA12927.1"/>
    </source>
</evidence>
<dbReference type="InterPro" id="IPR013780">
    <property type="entry name" value="Glyco_hydro_b"/>
</dbReference>
<dbReference type="Pfam" id="PF01055">
    <property type="entry name" value="Glyco_hydro_31_2nd"/>
    <property type="match status" value="1"/>
</dbReference>
<dbReference type="AlphaFoldDB" id="F2L1S1"/>
<protein>
    <submittedName>
        <fullName evidence="8">Alpha-glucosidase</fullName>
    </submittedName>
</protein>
<feature type="domain" description="Glycoside hydrolase family 31 TIM barrel" evidence="5">
    <location>
        <begin position="178"/>
        <end position="509"/>
    </location>
</feature>
<dbReference type="GeneID" id="10360980"/>
<dbReference type="SUPFAM" id="SSF74650">
    <property type="entry name" value="Galactose mutarotase-like"/>
    <property type="match status" value="1"/>
</dbReference>
<dbReference type="PANTHER" id="PTHR22762">
    <property type="entry name" value="ALPHA-GLUCOSIDASE"/>
    <property type="match status" value="1"/>
</dbReference>
<dbReference type="Gene3D" id="2.60.40.1180">
    <property type="entry name" value="Golgi alpha-mannosidase II"/>
    <property type="match status" value="1"/>
</dbReference>
<evidence type="ECO:0000256" key="3">
    <source>
        <dbReference type="ARBA" id="ARBA00023295"/>
    </source>
</evidence>
<feature type="domain" description="Glycosyl hydrolase family 31 C-terminal" evidence="7">
    <location>
        <begin position="520"/>
        <end position="602"/>
    </location>
</feature>
<dbReference type="CDD" id="cd06604">
    <property type="entry name" value="GH31_glucosidase_II_MalA"/>
    <property type="match status" value="1"/>
</dbReference>
<dbReference type="Pfam" id="PF21365">
    <property type="entry name" value="Glyco_hydro_31_3rd"/>
    <property type="match status" value="1"/>
</dbReference>
<dbReference type="HOGENOM" id="CLU_000631_7_2_2"/>
<dbReference type="EMBL" id="CP002590">
    <property type="protein sequence ID" value="AEA12927.1"/>
    <property type="molecule type" value="Genomic_DNA"/>
</dbReference>
<dbReference type="CDD" id="cd14752">
    <property type="entry name" value="GH31_N"/>
    <property type="match status" value="1"/>
</dbReference>
<dbReference type="InterPro" id="IPR011013">
    <property type="entry name" value="Gal_mutarotase_sf_dom"/>
</dbReference>
<evidence type="ECO:0000259" key="5">
    <source>
        <dbReference type="Pfam" id="PF01055"/>
    </source>
</evidence>
<evidence type="ECO:0000313" key="9">
    <source>
        <dbReference type="Proteomes" id="UP000008138"/>
    </source>
</evidence>
<dbReference type="Gene3D" id="3.20.20.80">
    <property type="entry name" value="Glycosidases"/>
    <property type="match status" value="1"/>
</dbReference>
<organism evidence="8 9">
    <name type="scientific">Thermoproteus uzoniensis (strain 768-20)</name>
    <dbReference type="NCBI Taxonomy" id="999630"/>
    <lineage>
        <taxon>Archaea</taxon>
        <taxon>Thermoproteota</taxon>
        <taxon>Thermoprotei</taxon>
        <taxon>Thermoproteales</taxon>
        <taxon>Thermoproteaceae</taxon>
        <taxon>Thermoproteus</taxon>
    </lineage>
</organism>
<dbReference type="Gene3D" id="2.60.40.1760">
    <property type="entry name" value="glycosyl hydrolase (family 31)"/>
    <property type="match status" value="1"/>
</dbReference>
<dbReference type="eggNOG" id="arCOG03663">
    <property type="taxonomic scope" value="Archaea"/>
</dbReference>
<reference evidence="8 9" key="1">
    <citation type="journal article" date="2011" name="J. Bacteriol.">
        <title>Complete genome sequence of the thermoacidophilic crenarchaeon Thermoproteus uzoniensis 768-20.</title>
        <authorList>
            <person name="Mardanov A.V."/>
            <person name="Gumerov V.M."/>
            <person name="Beletsky A.V."/>
            <person name="Prokofeva M.I."/>
            <person name="Bonch-Osmolovskaya E.A."/>
            <person name="Ravin N.V."/>
            <person name="Skryabin K.G."/>
        </authorList>
    </citation>
    <scope>NUCLEOTIDE SEQUENCE [LARGE SCALE GENOMIC DNA]</scope>
    <source>
        <strain evidence="8 9">768-20</strain>
    </source>
</reference>
<reference key="2">
    <citation type="submission" date="2011-03" db="EMBL/GenBank/DDBJ databases">
        <title>Complete genome sequence of the thermoacidophilic crenarchaeon Thermoproteus uzoniensis 768-20.</title>
        <authorList>
            <person name="Mardanov A.V."/>
            <person name="Gumerov V.M."/>
            <person name="Beletsky A.V."/>
            <person name="Prokofeva M.I."/>
            <person name="Bonch-Osmolovskaya E.A."/>
            <person name="Ravin N.V."/>
            <person name="Skryabin K.G."/>
        </authorList>
    </citation>
    <scope>NUCLEOTIDE SEQUENCE</scope>
    <source>
        <strain>768-20</strain>
    </source>
</reference>
<dbReference type="InterPro" id="IPR025887">
    <property type="entry name" value="Glyco_hydro_31_N_dom"/>
</dbReference>
<keyword evidence="3 4" id="KW-0326">Glycosidase</keyword>
<evidence type="ECO:0000256" key="1">
    <source>
        <dbReference type="ARBA" id="ARBA00007806"/>
    </source>
</evidence>
<evidence type="ECO:0000259" key="6">
    <source>
        <dbReference type="Pfam" id="PF13802"/>
    </source>
</evidence>
<evidence type="ECO:0000256" key="4">
    <source>
        <dbReference type="RuleBase" id="RU361185"/>
    </source>
</evidence>
<dbReference type="InterPro" id="IPR030458">
    <property type="entry name" value="Glyco_hydro_31_AS"/>
</dbReference>
<keyword evidence="9" id="KW-1185">Reference proteome</keyword>
<evidence type="ECO:0000256" key="2">
    <source>
        <dbReference type="ARBA" id="ARBA00022801"/>
    </source>
</evidence>
<dbReference type="InterPro" id="IPR000322">
    <property type="entry name" value="Glyco_hydro_31_TIM"/>
</dbReference>
<dbReference type="STRING" id="999630.TUZN_1455"/>
<dbReference type="GO" id="GO:0004553">
    <property type="term" value="F:hydrolase activity, hydrolyzing O-glycosyl compounds"/>
    <property type="evidence" value="ECO:0007669"/>
    <property type="project" value="InterPro"/>
</dbReference>
<dbReference type="KEGG" id="tuz:TUZN_1455"/>
<dbReference type="InterPro" id="IPR017853">
    <property type="entry name" value="GH"/>
</dbReference>
<gene>
    <name evidence="8" type="ordered locus">TUZN_1455</name>
</gene>
<dbReference type="InterPro" id="IPR048395">
    <property type="entry name" value="Glyco_hydro_31_C"/>
</dbReference>
<name>F2L1S1_THEU7</name>
<dbReference type="OrthoDB" id="27033at2157"/>
<dbReference type="PROSITE" id="PS00129">
    <property type="entry name" value="GLYCOSYL_HYDROL_F31_1"/>
    <property type="match status" value="1"/>
</dbReference>
<evidence type="ECO:0000259" key="7">
    <source>
        <dbReference type="Pfam" id="PF21365"/>
    </source>
</evidence>
<dbReference type="SUPFAM" id="SSF51445">
    <property type="entry name" value="(Trans)glycosidases"/>
    <property type="match status" value="1"/>
</dbReference>
<dbReference type="InterPro" id="IPR053497">
    <property type="entry name" value="GH31_Enzymes"/>
</dbReference>
<accession>F2L1S1</accession>
<dbReference type="GO" id="GO:0030246">
    <property type="term" value="F:carbohydrate binding"/>
    <property type="evidence" value="ECO:0007669"/>
    <property type="project" value="InterPro"/>
</dbReference>
<dbReference type="PANTHER" id="PTHR22762:SF120">
    <property type="entry name" value="HETEROGLYCAN GLUCOSIDASE 1"/>
    <property type="match status" value="1"/>
</dbReference>
<sequence length="669" mass="76594">MKILAESDGEVLRLRINDPAPLVDIPFSGKPAELPPELSIAEGKFPFRLEAYAGLKGLVLSRPLSLDEHVYGLGEKAFDLDRRRGFFQLWNVDVGCVARYGWYVDPMYVSVPFLIVFDAAKATGYFINSASRIFVDAGLYRYDRLTVFVPEDSVELFVIGGPKIEDVLRRYFRLTGMPFLMPEWALGYQISRYSYYPQERVVEVVRRHVEMGIPVSAVYLDIDYMDGYKAFTWDPQKFPNPRQLAEELHKMGARLVTILNPALKVDQRYPVFREALGLFVETKNGEIYTGAMWPGKSAWIDFLKPEARSWWAERVRRWAEEWGVDGIWLDMNEPTALGEPQRDCALDPEALHDAGGRRVRHAEAHNYYSVFQAEATFRGLAEAGREPFILSRAGSAGIQRYAAVWTGDNAPSWEDLRLQTAIVLGLSVSGVPYAGFDIGSFAGHRHYKSPYVNDMDLLVRYYQIALFFPLFRSHRAPDTPDREIYELPDRWREKVVRVVKLRYRFLPYLSALSLEAHEEGRPILRPLAYYHQDDENVHAMYDEYYVGPYILYAPLLWREAKRPIYLPRGRWADFWTGEIYEGPVWVENSDELPIYVREGAVVPLASDNGLDVLVFGDGGRIKLRDGTVIQRDGGVLALSKPKRVDKVVEYRGGRILEISVGSLTDRVVI</sequence>
<dbReference type="SUPFAM" id="SSF51011">
    <property type="entry name" value="Glycosyl hydrolase domain"/>
    <property type="match status" value="1"/>
</dbReference>
<dbReference type="GO" id="GO:0005975">
    <property type="term" value="P:carbohydrate metabolic process"/>
    <property type="evidence" value="ECO:0007669"/>
    <property type="project" value="InterPro"/>
</dbReference>
<dbReference type="Proteomes" id="UP000008138">
    <property type="component" value="Chromosome"/>
</dbReference>
<keyword evidence="2 4" id="KW-0378">Hydrolase</keyword>
<feature type="domain" description="Glycoside hydrolase family 31 N-terminal" evidence="6">
    <location>
        <begin position="64"/>
        <end position="136"/>
    </location>
</feature>
<comment type="similarity">
    <text evidence="1 4">Belongs to the glycosyl hydrolase 31 family.</text>
</comment>